<sequence length="190" mass="20752">MPSMNPRLIYLVGQPGAGKSTLMADLTAEYDRVPAHPPEYPVAHDQLVNRITGAVIGAEIGIVREAFSGTDALPSAVIDKAVPWIGTRPYPLLLGEGARLGNRRFILAALNAGYDVTLALVDHDQADEWRAARAKALKRTQNESWVKGRRTASINLFNEMRELSKTQSVRAWVGSPDSLREGLSEIIHDG</sequence>
<dbReference type="EMBL" id="MN284893">
    <property type="protein sequence ID" value="QFP94625.1"/>
    <property type="molecule type" value="Genomic_DNA"/>
</dbReference>
<dbReference type="Proteomes" id="UP000325405">
    <property type="component" value="Segment"/>
</dbReference>
<dbReference type="GeneID" id="60320975"/>
<dbReference type="SUPFAM" id="SSF52540">
    <property type="entry name" value="P-loop containing nucleoside triphosphate hydrolases"/>
    <property type="match status" value="1"/>
</dbReference>
<dbReference type="Gene3D" id="3.40.50.300">
    <property type="entry name" value="P-loop containing nucleotide triphosphate hydrolases"/>
    <property type="match status" value="1"/>
</dbReference>
<accession>A0A5P8D6F6</accession>
<dbReference type="GO" id="GO:0016301">
    <property type="term" value="F:kinase activity"/>
    <property type="evidence" value="ECO:0007669"/>
    <property type="project" value="UniProtKB-KW"/>
</dbReference>
<reference evidence="1 2" key="1">
    <citation type="submission" date="2019-08" db="EMBL/GenBank/DDBJ databases">
        <authorList>
            <person name="Lippold A."/>
            <person name="Marlatt M."/>
            <person name="Cooper K."/>
            <person name="Frohnapfel E."/>
            <person name="Glenski M."/>
            <person name="Johnson H."/>
            <person name="Johnson K."/>
            <person name="Tjaden E."/>
            <person name="Troeh S."/>
            <person name="Hayes S."/>
            <person name="Ettinger A.-S.H."/>
            <person name="Ettinger W.F."/>
            <person name="Haydock J."/>
            <person name="Anders K.R."/>
            <person name="Garlena R.A."/>
            <person name="Russell D.A."/>
            <person name="Pope W.H."/>
            <person name="Jacobs-Sera D."/>
            <person name="Hatfull G.F."/>
        </authorList>
    </citation>
    <scope>NUCLEOTIDE SEQUENCE [LARGE SCALE GENOMIC DNA]</scope>
</reference>
<evidence type="ECO:0000313" key="2">
    <source>
        <dbReference type="Proteomes" id="UP000325405"/>
    </source>
</evidence>
<dbReference type="InterPro" id="IPR040717">
    <property type="entry name" value="Ploop_nt_kinase3"/>
</dbReference>
<proteinExistence type="predicted"/>
<dbReference type="RefSeq" id="YP_009949569.1">
    <property type="nucleotide sequence ID" value="NC_051582.1"/>
</dbReference>
<dbReference type="Pfam" id="PF18751">
    <property type="entry name" value="Ploopntkinase3"/>
    <property type="match status" value="1"/>
</dbReference>
<protein>
    <submittedName>
        <fullName evidence="1">Adenylate kinase</fullName>
    </submittedName>
</protein>
<dbReference type="InterPro" id="IPR027417">
    <property type="entry name" value="P-loop_NTPase"/>
</dbReference>
<gene>
    <name evidence="1" type="primary">5</name>
    <name evidence="1" type="ORF">SEA_LILMCDREAMY_5</name>
</gene>
<keyword evidence="1" id="KW-0808">Transferase</keyword>
<keyword evidence="1" id="KW-0418">Kinase</keyword>
<dbReference type="KEGG" id="vg:60320975"/>
<organism evidence="1 2">
    <name type="scientific">Mycobacterium phage LilMcDreamy</name>
    <dbReference type="NCBI Taxonomy" id="2652422"/>
    <lineage>
        <taxon>Viruses</taxon>
        <taxon>Duplodnaviria</taxon>
        <taxon>Heunggongvirae</taxon>
        <taxon>Uroviricota</taxon>
        <taxon>Caudoviricetes</taxon>
        <taxon>Bclasvirinae</taxon>
        <taxon>Lilmcdreamyvirus</taxon>
        <taxon>Lilmcdreamyvirus lilmcdreamy</taxon>
    </lineage>
</organism>
<name>A0A5P8D6F6_9CAUD</name>
<evidence type="ECO:0000313" key="1">
    <source>
        <dbReference type="EMBL" id="QFP94625.1"/>
    </source>
</evidence>
<keyword evidence="2" id="KW-1185">Reference proteome</keyword>